<evidence type="ECO:0000256" key="1">
    <source>
        <dbReference type="ARBA" id="ARBA00004586"/>
    </source>
</evidence>
<dbReference type="InterPro" id="IPR016135">
    <property type="entry name" value="UBQ-conjugating_enzyme/RWD"/>
</dbReference>
<dbReference type="PANTHER" id="PTHR24067">
    <property type="entry name" value="UBIQUITIN-CONJUGATING ENZYME E2"/>
    <property type="match status" value="1"/>
</dbReference>
<evidence type="ECO:0000259" key="16">
    <source>
        <dbReference type="PROSITE" id="PS50127"/>
    </source>
</evidence>
<comment type="caution">
    <text evidence="17">The sequence shown here is derived from an EMBL/GenBank/DDBJ whole genome shotgun (WGS) entry which is preliminary data.</text>
</comment>
<proteinExistence type="predicted"/>
<dbReference type="SMART" id="SM00212">
    <property type="entry name" value="UBCc"/>
    <property type="match status" value="1"/>
</dbReference>
<evidence type="ECO:0000256" key="10">
    <source>
        <dbReference type="ARBA" id="ARBA00023136"/>
    </source>
</evidence>
<evidence type="ECO:0000313" key="17">
    <source>
        <dbReference type="EMBL" id="EMG50465.1"/>
    </source>
</evidence>
<evidence type="ECO:0000256" key="15">
    <source>
        <dbReference type="SAM" id="MobiDB-lite"/>
    </source>
</evidence>
<accession>M3K5A9</accession>
<keyword evidence="8" id="KW-0067">ATP-binding</keyword>
<gene>
    <name evidence="17" type="ORF">G210_4107</name>
</gene>
<keyword evidence="3" id="KW-0808">Transferase</keyword>
<dbReference type="FunFam" id="3.10.110.10:FF:000023">
    <property type="entry name" value="Ubiquitin-conjugating enzyme E2 J2"/>
    <property type="match status" value="1"/>
</dbReference>
<dbReference type="EC" id="2.3.2.23" evidence="2"/>
<evidence type="ECO:0000256" key="8">
    <source>
        <dbReference type="ARBA" id="ARBA00022840"/>
    </source>
</evidence>
<dbReference type="GO" id="GO:0061631">
    <property type="term" value="F:ubiquitin conjugating enzyme activity"/>
    <property type="evidence" value="ECO:0007669"/>
    <property type="project" value="UniProtKB-EC"/>
</dbReference>
<dbReference type="PROSITE" id="PS50127">
    <property type="entry name" value="UBC_2"/>
    <property type="match status" value="1"/>
</dbReference>
<evidence type="ECO:0000256" key="14">
    <source>
        <dbReference type="ARBA" id="ARBA00042191"/>
    </source>
</evidence>
<dbReference type="CDD" id="cd23799">
    <property type="entry name" value="UBCc_UBE2J"/>
    <property type="match status" value="1"/>
</dbReference>
<keyword evidence="4" id="KW-0812">Transmembrane</keyword>
<dbReference type="InterPro" id="IPR000608">
    <property type="entry name" value="UBC"/>
</dbReference>
<evidence type="ECO:0000256" key="13">
    <source>
        <dbReference type="ARBA" id="ARBA00042181"/>
    </source>
</evidence>
<dbReference type="InterPro" id="IPR050113">
    <property type="entry name" value="Ub_conjugating_enzyme"/>
</dbReference>
<dbReference type="Pfam" id="PF00179">
    <property type="entry name" value="UQ_con"/>
    <property type="match status" value="1"/>
</dbReference>
<dbReference type="GO" id="GO:0005789">
    <property type="term" value="C:endoplasmic reticulum membrane"/>
    <property type="evidence" value="ECO:0007669"/>
    <property type="project" value="UniProtKB-SubCell"/>
</dbReference>
<evidence type="ECO:0000256" key="6">
    <source>
        <dbReference type="ARBA" id="ARBA00022786"/>
    </source>
</evidence>
<feature type="region of interest" description="Disordered" evidence="15">
    <location>
        <begin position="166"/>
        <end position="200"/>
    </location>
</feature>
<evidence type="ECO:0000256" key="4">
    <source>
        <dbReference type="ARBA" id="ARBA00022692"/>
    </source>
</evidence>
<keyword evidence="5" id="KW-0547">Nucleotide-binding</keyword>
<evidence type="ECO:0000256" key="11">
    <source>
        <dbReference type="ARBA" id="ARBA00039885"/>
    </source>
</evidence>
<keyword evidence="9" id="KW-1133">Transmembrane helix</keyword>
<dbReference type="HOGENOM" id="CLU_041481_1_0_1"/>
<keyword evidence="18" id="KW-1185">Reference proteome</keyword>
<keyword evidence="6" id="KW-0833">Ubl conjugation pathway</keyword>
<name>M3K5A9_CANMX</name>
<sequence length="227" mass="26142">MASRQATKRLNKEFKSMQASPPPFIIAKPTEENILEWHYVITGPPESPYEGGQYHGIIRFPTDYPFKPPSILMITPNGRFSTNTRLCLSMSDYHPDTWNPAWSVATILNGLLSFMTGSESTTGSIQTSDNVKRRLAKDSKHWNAYENDRFKKNFSDLVRENKLELQQQAEKEEEEKRKKLQAEGEQENGMKKADINVDELDPEDRIRLMQQQEAEESEVNASRCLIM</sequence>
<dbReference type="AlphaFoldDB" id="M3K5A9"/>
<evidence type="ECO:0000256" key="5">
    <source>
        <dbReference type="ARBA" id="ARBA00022741"/>
    </source>
</evidence>
<evidence type="ECO:0000256" key="2">
    <source>
        <dbReference type="ARBA" id="ARBA00012486"/>
    </source>
</evidence>
<evidence type="ECO:0000313" key="18">
    <source>
        <dbReference type="Proteomes" id="UP000011777"/>
    </source>
</evidence>
<dbReference type="EMBL" id="AOGT01000256">
    <property type="protein sequence ID" value="EMG50465.1"/>
    <property type="molecule type" value="Genomic_DNA"/>
</dbReference>
<reference evidence="17 18" key="1">
    <citation type="submission" date="2013-02" db="EMBL/GenBank/DDBJ databases">
        <title>Genome sequence of Candida maltosa Xu316, a potential industrial strain for xylitol and ethanol production.</title>
        <authorList>
            <person name="Yu J."/>
            <person name="Wang Q."/>
            <person name="Geng X."/>
            <person name="Bao W."/>
            <person name="He P."/>
            <person name="Cai J."/>
        </authorList>
    </citation>
    <scope>NUCLEOTIDE SEQUENCE [LARGE SCALE GENOMIC DNA]</scope>
    <source>
        <strain evidence="18">Xu316</strain>
    </source>
</reference>
<evidence type="ECO:0000256" key="9">
    <source>
        <dbReference type="ARBA" id="ARBA00022989"/>
    </source>
</evidence>
<dbReference type="STRING" id="1245528.M3K5A9"/>
<feature type="compositionally biased region" description="Basic and acidic residues" evidence="15">
    <location>
        <begin position="174"/>
        <end position="195"/>
    </location>
</feature>
<protein>
    <recommendedName>
        <fullName evidence="11">Ubiquitin-conjugating enzyme E2 6</fullName>
        <ecNumber evidence="2">2.3.2.23</ecNumber>
    </recommendedName>
    <alternativeName>
        <fullName evidence="13">E2 ubiquitin-conjugating enzyme 6</fullName>
    </alternativeName>
    <alternativeName>
        <fullName evidence="14">Ubiquitin carrier protein UBC6</fullName>
    </alternativeName>
    <alternativeName>
        <fullName evidence="12">Ubiquitin-protein ligase UBC6</fullName>
    </alternativeName>
</protein>
<dbReference type="GO" id="GO:0005524">
    <property type="term" value="F:ATP binding"/>
    <property type="evidence" value="ECO:0007669"/>
    <property type="project" value="UniProtKB-KW"/>
</dbReference>
<dbReference type="OrthoDB" id="1158011at2759"/>
<feature type="domain" description="UBC core" evidence="16">
    <location>
        <begin position="5"/>
        <end position="163"/>
    </location>
</feature>
<keyword evidence="10" id="KW-0472">Membrane</keyword>
<organism evidence="17 18">
    <name type="scientific">Candida maltosa (strain Xu316)</name>
    <name type="common">Yeast</name>
    <dbReference type="NCBI Taxonomy" id="1245528"/>
    <lineage>
        <taxon>Eukaryota</taxon>
        <taxon>Fungi</taxon>
        <taxon>Dikarya</taxon>
        <taxon>Ascomycota</taxon>
        <taxon>Saccharomycotina</taxon>
        <taxon>Pichiomycetes</taxon>
        <taxon>Debaryomycetaceae</taxon>
        <taxon>Candida/Lodderomyces clade</taxon>
        <taxon>Candida</taxon>
    </lineage>
</organism>
<dbReference type="Proteomes" id="UP000011777">
    <property type="component" value="Unassembled WGS sequence"/>
</dbReference>
<dbReference type="SUPFAM" id="SSF54495">
    <property type="entry name" value="UBC-like"/>
    <property type="match status" value="1"/>
</dbReference>
<evidence type="ECO:0000256" key="7">
    <source>
        <dbReference type="ARBA" id="ARBA00022824"/>
    </source>
</evidence>
<comment type="subcellular location">
    <subcellularLocation>
        <location evidence="1">Endoplasmic reticulum membrane</location>
    </subcellularLocation>
</comment>
<evidence type="ECO:0000256" key="3">
    <source>
        <dbReference type="ARBA" id="ARBA00022679"/>
    </source>
</evidence>
<evidence type="ECO:0000256" key="12">
    <source>
        <dbReference type="ARBA" id="ARBA00041570"/>
    </source>
</evidence>
<dbReference type="OMA" id="GWSVATI"/>
<dbReference type="eggNOG" id="KOG0894">
    <property type="taxonomic scope" value="Eukaryota"/>
</dbReference>
<keyword evidence="7" id="KW-0256">Endoplasmic reticulum</keyword>
<dbReference type="Gene3D" id="3.10.110.10">
    <property type="entry name" value="Ubiquitin Conjugating Enzyme"/>
    <property type="match status" value="1"/>
</dbReference>